<comment type="caution">
    <text evidence="1">The sequence shown here is derived from an EMBL/GenBank/DDBJ whole genome shotgun (WGS) entry which is preliminary data.</text>
</comment>
<dbReference type="Proteomes" id="UP001054837">
    <property type="component" value="Unassembled WGS sequence"/>
</dbReference>
<dbReference type="AlphaFoldDB" id="A0AAV4QLW8"/>
<sequence>MCYYYYFRNISAGISVCEESFFKSFESLSQKRPTINYIEHHIPTKSFPVQTTTEKGKNSISVATRRSITSSPKQITTKYRMHLFYGNGQKQWTHFQLLPTRIPSRPMLGRITHT</sequence>
<protein>
    <submittedName>
        <fullName evidence="1">Uncharacterized protein</fullName>
    </submittedName>
</protein>
<name>A0AAV4QLW8_9ARAC</name>
<accession>A0AAV4QLW8</accession>
<evidence type="ECO:0000313" key="2">
    <source>
        <dbReference type="Proteomes" id="UP001054837"/>
    </source>
</evidence>
<evidence type="ECO:0000313" key="1">
    <source>
        <dbReference type="EMBL" id="GIY09086.1"/>
    </source>
</evidence>
<keyword evidence="2" id="KW-1185">Reference proteome</keyword>
<dbReference type="EMBL" id="BPLQ01004579">
    <property type="protein sequence ID" value="GIY09086.1"/>
    <property type="molecule type" value="Genomic_DNA"/>
</dbReference>
<organism evidence="1 2">
    <name type="scientific">Caerostris darwini</name>
    <dbReference type="NCBI Taxonomy" id="1538125"/>
    <lineage>
        <taxon>Eukaryota</taxon>
        <taxon>Metazoa</taxon>
        <taxon>Ecdysozoa</taxon>
        <taxon>Arthropoda</taxon>
        <taxon>Chelicerata</taxon>
        <taxon>Arachnida</taxon>
        <taxon>Araneae</taxon>
        <taxon>Araneomorphae</taxon>
        <taxon>Entelegynae</taxon>
        <taxon>Araneoidea</taxon>
        <taxon>Araneidae</taxon>
        <taxon>Caerostris</taxon>
    </lineage>
</organism>
<gene>
    <name evidence="1" type="ORF">CDAR_234361</name>
</gene>
<proteinExistence type="predicted"/>
<reference evidence="1 2" key="1">
    <citation type="submission" date="2021-06" db="EMBL/GenBank/DDBJ databases">
        <title>Caerostris darwini draft genome.</title>
        <authorList>
            <person name="Kono N."/>
            <person name="Arakawa K."/>
        </authorList>
    </citation>
    <scope>NUCLEOTIDE SEQUENCE [LARGE SCALE GENOMIC DNA]</scope>
</reference>